<organism evidence="3 4">
    <name type="scientific">Aphis craccivora</name>
    <name type="common">Cowpea aphid</name>
    <dbReference type="NCBI Taxonomy" id="307492"/>
    <lineage>
        <taxon>Eukaryota</taxon>
        <taxon>Metazoa</taxon>
        <taxon>Ecdysozoa</taxon>
        <taxon>Arthropoda</taxon>
        <taxon>Hexapoda</taxon>
        <taxon>Insecta</taxon>
        <taxon>Pterygota</taxon>
        <taxon>Neoptera</taxon>
        <taxon>Paraneoptera</taxon>
        <taxon>Hemiptera</taxon>
        <taxon>Sternorrhyncha</taxon>
        <taxon>Aphidomorpha</taxon>
        <taxon>Aphidoidea</taxon>
        <taxon>Aphididae</taxon>
        <taxon>Aphidini</taxon>
        <taxon>Aphis</taxon>
        <taxon>Aphis</taxon>
    </lineage>
</organism>
<evidence type="ECO:0000259" key="2">
    <source>
        <dbReference type="Pfam" id="PF13843"/>
    </source>
</evidence>
<proteinExistence type="predicted"/>
<evidence type="ECO:0000313" key="3">
    <source>
        <dbReference type="EMBL" id="KAF0720895.1"/>
    </source>
</evidence>
<evidence type="ECO:0000313" key="4">
    <source>
        <dbReference type="Proteomes" id="UP000478052"/>
    </source>
</evidence>
<feature type="non-terminal residue" evidence="3">
    <location>
        <position position="476"/>
    </location>
</feature>
<evidence type="ECO:0000256" key="1">
    <source>
        <dbReference type="SAM" id="MobiDB-lite"/>
    </source>
</evidence>
<feature type="region of interest" description="Disordered" evidence="1">
    <location>
        <begin position="1"/>
        <end position="71"/>
    </location>
</feature>
<name>A0A6G0W3T5_APHCR</name>
<feature type="domain" description="PiggyBac transposable element-derived protein" evidence="2">
    <location>
        <begin position="112"/>
        <end position="465"/>
    </location>
</feature>
<dbReference type="EMBL" id="VUJU01009377">
    <property type="protein sequence ID" value="KAF0720895.1"/>
    <property type="molecule type" value="Genomic_DNA"/>
</dbReference>
<feature type="compositionally biased region" description="Acidic residues" evidence="1">
    <location>
        <begin position="46"/>
        <end position="67"/>
    </location>
</feature>
<dbReference type="PANTHER" id="PTHR46599">
    <property type="entry name" value="PIGGYBAC TRANSPOSABLE ELEMENT-DERIVED PROTEIN 4"/>
    <property type="match status" value="1"/>
</dbReference>
<sequence>MDQLIEDWLNDSDAELHDDDDDDYEFAHDSDEDPEWVLPNVRNQVFDEEVNEESDVDMETENDENELQDNQSDSEILTWGPVRGNLNNIPFNPNNLDVGVNPDIIQTMVDCSPYEFYKLFFDNDVLDFLIEETNRYASQMLVNRSIKTFSRIKKWYPVDQTEMNNFLGIVMWMGLVQMPSLSDYWKKNFLYQNYVTNIMSRNRFELILCMFHCSNNENPEHGKLSKIQKLIDLLVFNFQKCYIPEENVCIDESMVPFIGRLSFRQYLKNKTHKYGVKIFKLCAKDYYTLQYNIYAGKNEVRETNVSYKIVLKLMEPYINFGRCLYIDNWYSSVELAEKLIKENTHMVGTLRANRRGNPPDVIKKKLKKGELIAQQSNSNIVVLKWRDKRDIHIITTKHTDETVEICNRYGSIIKKPKAVEDYNMGKSYIDRSDQMASYSSPLKRSLKWYRKIAFDILLSTSVVNALSLFKSVTKNN</sequence>
<reference evidence="3 4" key="1">
    <citation type="submission" date="2019-08" db="EMBL/GenBank/DDBJ databases">
        <title>Whole genome of Aphis craccivora.</title>
        <authorList>
            <person name="Voronova N.V."/>
            <person name="Shulinski R.S."/>
            <person name="Bandarenka Y.V."/>
            <person name="Zhorov D.G."/>
            <person name="Warner D."/>
        </authorList>
    </citation>
    <scope>NUCLEOTIDE SEQUENCE [LARGE SCALE GENOMIC DNA]</scope>
    <source>
        <strain evidence="3">180601</strain>
        <tissue evidence="3">Whole Body</tissue>
    </source>
</reference>
<dbReference type="InterPro" id="IPR029526">
    <property type="entry name" value="PGBD"/>
</dbReference>
<dbReference type="Proteomes" id="UP000478052">
    <property type="component" value="Unassembled WGS sequence"/>
</dbReference>
<feature type="compositionally biased region" description="Acidic residues" evidence="1">
    <location>
        <begin position="1"/>
        <end position="35"/>
    </location>
</feature>
<comment type="caution">
    <text evidence="3">The sequence shown here is derived from an EMBL/GenBank/DDBJ whole genome shotgun (WGS) entry which is preliminary data.</text>
</comment>
<keyword evidence="4" id="KW-1185">Reference proteome</keyword>
<dbReference type="OrthoDB" id="6613305at2759"/>
<dbReference type="Pfam" id="PF13843">
    <property type="entry name" value="DDE_Tnp_1_7"/>
    <property type="match status" value="1"/>
</dbReference>
<protein>
    <submittedName>
        <fullName evidence="3">PiggyBac transposable element-derived protein 2-like</fullName>
    </submittedName>
</protein>
<accession>A0A6G0W3T5</accession>
<dbReference type="PANTHER" id="PTHR46599:SF3">
    <property type="entry name" value="PIGGYBAC TRANSPOSABLE ELEMENT-DERIVED PROTEIN 4"/>
    <property type="match status" value="1"/>
</dbReference>
<gene>
    <name evidence="3" type="ORF">FWK35_00037877</name>
</gene>
<dbReference type="AlphaFoldDB" id="A0A6G0W3T5"/>